<evidence type="ECO:0000313" key="2">
    <source>
        <dbReference type="Proteomes" id="UP000534186"/>
    </source>
</evidence>
<proteinExistence type="predicted"/>
<accession>A0A7Y9NND4</accession>
<comment type="caution">
    <text evidence="1">The sequence shown here is derived from an EMBL/GenBank/DDBJ whole genome shotgun (WGS) entry which is preliminary data.</text>
</comment>
<dbReference type="AlphaFoldDB" id="A0A7Y9NND4"/>
<reference evidence="1 2" key="1">
    <citation type="submission" date="2020-07" db="EMBL/GenBank/DDBJ databases">
        <title>Genomic Encyclopedia of Type Strains, Phase IV (KMG-V): Genome sequencing to study the core and pangenomes of soil and plant-associated prokaryotes.</title>
        <authorList>
            <person name="Whitman W."/>
        </authorList>
    </citation>
    <scope>NUCLEOTIDE SEQUENCE [LARGE SCALE GENOMIC DNA]</scope>
    <source>
        <strain evidence="1 2">M8UP30</strain>
    </source>
</reference>
<name>A0A7Y9NND4_9BACT</name>
<evidence type="ECO:0008006" key="3">
    <source>
        <dbReference type="Google" id="ProtNLM"/>
    </source>
</evidence>
<dbReference type="EMBL" id="JACCCV010000002">
    <property type="protein sequence ID" value="NYF52432.1"/>
    <property type="molecule type" value="Genomic_DNA"/>
</dbReference>
<organism evidence="1 2">
    <name type="scientific">Tunturiibacter lichenicola</name>
    <dbReference type="NCBI Taxonomy" id="2051959"/>
    <lineage>
        <taxon>Bacteria</taxon>
        <taxon>Pseudomonadati</taxon>
        <taxon>Acidobacteriota</taxon>
        <taxon>Terriglobia</taxon>
        <taxon>Terriglobales</taxon>
        <taxon>Acidobacteriaceae</taxon>
        <taxon>Tunturiibacter</taxon>
    </lineage>
</organism>
<evidence type="ECO:0000313" key="1">
    <source>
        <dbReference type="EMBL" id="NYF52432.1"/>
    </source>
</evidence>
<gene>
    <name evidence="1" type="ORF">HDF12_002831</name>
</gene>
<dbReference type="Proteomes" id="UP000534186">
    <property type="component" value="Unassembled WGS sequence"/>
</dbReference>
<sequence length="100" mass="11357">MGLYVIHHSPERQTSGAVQFKPRTMLFTYHEGGAWEMEAGDATHTKLNGSYEVHDTELIMKKTDGSTYQDFTVEFRNDGKEMVMRDKRSIVTASKVEATP</sequence>
<protein>
    <recommendedName>
        <fullName evidence="3">Lipocalin-like domain-containing protein</fullName>
    </recommendedName>
</protein>